<dbReference type="InterPro" id="IPR000488">
    <property type="entry name" value="Death_dom"/>
</dbReference>
<feature type="compositionally biased region" description="Polar residues" evidence="1">
    <location>
        <begin position="666"/>
        <end position="783"/>
    </location>
</feature>
<protein>
    <recommendedName>
        <fullName evidence="2">Death domain-containing protein</fullName>
    </recommendedName>
</protein>
<dbReference type="InterPro" id="IPR011029">
    <property type="entry name" value="DEATH-like_dom_sf"/>
</dbReference>
<dbReference type="InParanoid" id="A0A7M7PAQ0"/>
<dbReference type="InterPro" id="IPR016729">
    <property type="entry name" value="FADD"/>
</dbReference>
<dbReference type="CDD" id="cd01670">
    <property type="entry name" value="Death"/>
    <property type="match status" value="1"/>
</dbReference>
<evidence type="ECO:0000256" key="1">
    <source>
        <dbReference type="SAM" id="MobiDB-lite"/>
    </source>
</evidence>
<feature type="region of interest" description="Disordered" evidence="1">
    <location>
        <begin position="653"/>
        <end position="787"/>
    </location>
</feature>
<keyword evidence="4" id="KW-1185">Reference proteome</keyword>
<dbReference type="PANTHER" id="PTHR15077">
    <property type="entry name" value="FAS-ASSOCIATING DEATH DOMAIN-CONTAINING PROTEIN FADD"/>
    <property type="match status" value="1"/>
</dbReference>
<dbReference type="GeneID" id="105443295"/>
<dbReference type="OrthoDB" id="100767at2759"/>
<reference evidence="4" key="1">
    <citation type="submission" date="2015-02" db="EMBL/GenBank/DDBJ databases">
        <title>Genome sequencing for Strongylocentrotus purpuratus.</title>
        <authorList>
            <person name="Murali S."/>
            <person name="Liu Y."/>
            <person name="Vee V."/>
            <person name="English A."/>
            <person name="Wang M."/>
            <person name="Skinner E."/>
            <person name="Han Y."/>
            <person name="Muzny D.M."/>
            <person name="Worley K.C."/>
            <person name="Gibbs R.A."/>
        </authorList>
    </citation>
    <scope>NUCLEOTIDE SEQUENCE</scope>
</reference>
<evidence type="ECO:0000259" key="2">
    <source>
        <dbReference type="PROSITE" id="PS50017"/>
    </source>
</evidence>
<accession>A0A7M7PAQ0</accession>
<dbReference type="EnsemblMetazoa" id="XM_030992731">
    <property type="protein sequence ID" value="XP_030848591"/>
    <property type="gene ID" value="LOC105443295"/>
</dbReference>
<reference evidence="3" key="2">
    <citation type="submission" date="2021-01" db="UniProtKB">
        <authorList>
            <consortium name="EnsemblMetazoa"/>
        </authorList>
    </citation>
    <scope>IDENTIFICATION</scope>
</reference>
<dbReference type="PROSITE" id="PS50017">
    <property type="entry name" value="DEATH_DOMAIN"/>
    <property type="match status" value="1"/>
</dbReference>
<dbReference type="SUPFAM" id="SSF47986">
    <property type="entry name" value="DEATH domain"/>
    <property type="match status" value="1"/>
</dbReference>
<dbReference type="PANTHER" id="PTHR15077:SF12">
    <property type="entry name" value="DEATH DOMAIN-CONTAINING PROTEIN"/>
    <property type="match status" value="1"/>
</dbReference>
<sequence length="900" mass="101325">MASFDPKTRLDARELDYIINQLDLRQLIRLEQNLYIHEVPFEVLERQYNENVDALSGMLFTWHSNQNPANERRLMVNALLRTCLISLAETIEMGDQHHATGNAVASNLNMGMASFDPDAPLDARELDYISKQLDVFDVIHLSRSLRIGTPVADLVRQYRENNHHACSEILNTWNSNQDPAKGRRLMIQALEDSGLTSLAETVRLGDQHHATGNAVASNLNMGMASFDLNTPLDDMELKFISRKLGLCDCIILSESLCIGTPLEDLVRQYQENKYAPSGMLFTWHSNQDPAKERSLMVKALNQSSLISLAETIRMGYQHDATGNAVASNLNMGMESFDPNTPLNARELDYISGLLSYYEFITLGQSLSIATSSQELTRQYMKNANAPSEMLNTWHSNQVPAKERRLLVKALNKSGLCSLAKIVQRGECLRTVQQGMSTDQHHASFDPNTPLDARELDHISDHLCGSDVFSLSQSLRLETRLGYRYLAIRHKENADAPREMLNTWHTNQDPAKERRLLVKALNENWLCSLAETVRMGECLRTVQQGMSTDQHHASFDPNTPLDARELDHISDHLCGSDVFSLSQSLRLETRLGYRYLAIRHKENADAPREMLNTWHTNQDPAKERRLLVKALNENWLCSLAETVRMGGWHALQLSAPYPSRPRKRTHTQTLAGHETNTPGANQPSSAFYPSHPSIQTQTQTQTLAGHETNTPGANQPSSAPYPSHPSIQTQTQTQTLAGHETNNPGANQPSSAFYPSRSCKQTQTQPLAGHETNTPGANQPSSAFYPSRPKVRTVANPPQQPDIVPMQIPQQTSYEITEIMLRDVSNKLGAEWRTVGTYLDFDNSQIEVMLEEYRTVKECIFQMLLKWRNSNGVEATKEKLKKALRRSYRADLTGFIDKSDD</sequence>
<organism evidence="3 4">
    <name type="scientific">Strongylocentrotus purpuratus</name>
    <name type="common">Purple sea urchin</name>
    <dbReference type="NCBI Taxonomy" id="7668"/>
    <lineage>
        <taxon>Eukaryota</taxon>
        <taxon>Metazoa</taxon>
        <taxon>Echinodermata</taxon>
        <taxon>Eleutherozoa</taxon>
        <taxon>Echinozoa</taxon>
        <taxon>Echinoidea</taxon>
        <taxon>Euechinoidea</taxon>
        <taxon>Echinacea</taxon>
        <taxon>Camarodonta</taxon>
        <taxon>Echinidea</taxon>
        <taxon>Strongylocentrotidae</taxon>
        <taxon>Strongylocentrotus</taxon>
    </lineage>
</organism>
<dbReference type="GO" id="GO:0007165">
    <property type="term" value="P:signal transduction"/>
    <property type="evidence" value="ECO:0007669"/>
    <property type="project" value="InterPro"/>
</dbReference>
<dbReference type="Gene3D" id="1.10.533.10">
    <property type="entry name" value="Death Domain, Fas"/>
    <property type="match status" value="2"/>
</dbReference>
<proteinExistence type="predicted"/>
<dbReference type="KEGG" id="spu:105443295"/>
<dbReference type="Pfam" id="PF00531">
    <property type="entry name" value="Death"/>
    <property type="match status" value="1"/>
</dbReference>
<name>A0A7M7PAQ0_STRPU</name>
<dbReference type="AlphaFoldDB" id="A0A7M7PAQ0"/>
<evidence type="ECO:0000313" key="3">
    <source>
        <dbReference type="EnsemblMetazoa" id="XP_030848591"/>
    </source>
</evidence>
<evidence type="ECO:0000313" key="4">
    <source>
        <dbReference type="Proteomes" id="UP000007110"/>
    </source>
</evidence>
<dbReference type="RefSeq" id="XP_030848591.1">
    <property type="nucleotide sequence ID" value="XM_030992731.1"/>
</dbReference>
<feature type="domain" description="Death" evidence="2">
    <location>
        <begin position="816"/>
        <end position="899"/>
    </location>
</feature>
<dbReference type="Proteomes" id="UP000007110">
    <property type="component" value="Unassembled WGS sequence"/>
</dbReference>